<feature type="compositionally biased region" description="Polar residues" evidence="1">
    <location>
        <begin position="317"/>
        <end position="336"/>
    </location>
</feature>
<feature type="region of interest" description="Disordered" evidence="1">
    <location>
        <begin position="56"/>
        <end position="99"/>
    </location>
</feature>
<name>A0ABD3Q4C2_9STRA</name>
<dbReference type="EMBL" id="JABMIG020000078">
    <property type="protein sequence ID" value="KAL3794684.1"/>
    <property type="molecule type" value="Genomic_DNA"/>
</dbReference>
<evidence type="ECO:0000313" key="2">
    <source>
        <dbReference type="EMBL" id="KAL3794684.1"/>
    </source>
</evidence>
<feature type="compositionally biased region" description="Basic and acidic residues" evidence="1">
    <location>
        <begin position="1"/>
        <end position="14"/>
    </location>
</feature>
<proteinExistence type="predicted"/>
<dbReference type="AlphaFoldDB" id="A0ABD3Q4C2"/>
<feature type="compositionally biased region" description="Polar residues" evidence="1">
    <location>
        <begin position="61"/>
        <end position="71"/>
    </location>
</feature>
<protein>
    <submittedName>
        <fullName evidence="2">Uncharacterized protein</fullName>
    </submittedName>
</protein>
<feature type="compositionally biased region" description="Polar residues" evidence="1">
    <location>
        <begin position="278"/>
        <end position="294"/>
    </location>
</feature>
<feature type="region of interest" description="Disordered" evidence="1">
    <location>
        <begin position="357"/>
        <end position="379"/>
    </location>
</feature>
<organism evidence="2 3">
    <name type="scientific">Cyclotella cryptica</name>
    <dbReference type="NCBI Taxonomy" id="29204"/>
    <lineage>
        <taxon>Eukaryota</taxon>
        <taxon>Sar</taxon>
        <taxon>Stramenopiles</taxon>
        <taxon>Ochrophyta</taxon>
        <taxon>Bacillariophyta</taxon>
        <taxon>Coscinodiscophyceae</taxon>
        <taxon>Thalassiosirophycidae</taxon>
        <taxon>Stephanodiscales</taxon>
        <taxon>Stephanodiscaceae</taxon>
        <taxon>Cyclotella</taxon>
    </lineage>
</organism>
<evidence type="ECO:0000313" key="3">
    <source>
        <dbReference type="Proteomes" id="UP001516023"/>
    </source>
</evidence>
<comment type="caution">
    <text evidence="2">The sequence shown here is derived from an EMBL/GenBank/DDBJ whole genome shotgun (WGS) entry which is preliminary data.</text>
</comment>
<reference evidence="2 3" key="1">
    <citation type="journal article" date="2020" name="G3 (Bethesda)">
        <title>Improved Reference Genome for Cyclotella cryptica CCMP332, a Model for Cell Wall Morphogenesis, Salinity Adaptation, and Lipid Production in Diatoms (Bacillariophyta).</title>
        <authorList>
            <person name="Roberts W.R."/>
            <person name="Downey K.M."/>
            <person name="Ruck E.C."/>
            <person name="Traller J.C."/>
            <person name="Alverson A.J."/>
        </authorList>
    </citation>
    <scope>NUCLEOTIDE SEQUENCE [LARGE SCALE GENOMIC DNA]</scope>
    <source>
        <strain evidence="2 3">CCMP332</strain>
    </source>
</reference>
<feature type="region of interest" description="Disordered" evidence="1">
    <location>
        <begin position="272"/>
        <end position="294"/>
    </location>
</feature>
<feature type="region of interest" description="Disordered" evidence="1">
    <location>
        <begin position="216"/>
        <end position="235"/>
    </location>
</feature>
<evidence type="ECO:0000256" key="1">
    <source>
        <dbReference type="SAM" id="MobiDB-lite"/>
    </source>
</evidence>
<accession>A0ABD3Q4C2</accession>
<sequence length="624" mass="69765">MKPFDDDQPNKSDMEEASLSNANDLISVISSPQKLMKNDDDPTLSNGVKSLATMFERRLSPISTSKPSQRSFPERVNRHNPKPEFSLATRPPDLSSSDRDMAPVEEIPTNIETSTDLATVLSESSLSIKEGLAKFGNISPIKDGTDSAKRHKIMDYSNTIELPPPPERKTKPKTCAPQEISNADLPFTPITLPPDLATSIVNRGNLNQALRQRELLSPPPARNSKQHTFGGTPNVKEHALEAPNTLSTNAIFTPMKSKESLAAKWLDRTYAPSAPTEGRSSSYLREPSSQTASKAATLIDEGLREVNVRFNEESSIDTEGSQLQPYQLTTSQGTTSRVDDATIKQRREALVHGLKRHLREKHRTEKSEDGPEPTNDSPQKIEKDFLYFLHNQTTTESQEGCNASIILHDTCEHLSCVHESSNESESIHSLRPDDSDESPMSEWVLPVVNHFDHRKKKRHTLCSKLRALCSPCYRQSIACETKMPVKRATMFVAPYLRFIYDVCKSFIVGCSASLSLYAIMFMNTWQNVLLRIQNHVIQCLTDWSTMLHLSPFAAKLLLKWMTEMDKGCVACLASLHVSMATEVSTVAPRYNSSLACMLFCFQMKPVCSLLFCGYIYSFSPNSTR</sequence>
<gene>
    <name evidence="2" type="ORF">HJC23_010112</name>
</gene>
<feature type="region of interest" description="Disordered" evidence="1">
    <location>
        <begin position="1"/>
        <end position="25"/>
    </location>
</feature>
<feature type="region of interest" description="Disordered" evidence="1">
    <location>
        <begin position="314"/>
        <end position="337"/>
    </location>
</feature>
<keyword evidence="3" id="KW-1185">Reference proteome</keyword>
<feature type="region of interest" description="Disordered" evidence="1">
    <location>
        <begin position="30"/>
        <end position="49"/>
    </location>
</feature>
<dbReference type="Proteomes" id="UP001516023">
    <property type="component" value="Unassembled WGS sequence"/>
</dbReference>